<evidence type="ECO:0000313" key="2">
    <source>
        <dbReference type="EMBL" id="SUQ18876.1"/>
    </source>
</evidence>
<name>A0A380RTP9_FIBSU</name>
<evidence type="ECO:0000313" key="3">
    <source>
        <dbReference type="Proteomes" id="UP000255423"/>
    </source>
</evidence>
<gene>
    <name evidence="2" type="ORF">SAMN05661053_0098</name>
</gene>
<dbReference type="InterPro" id="IPR029063">
    <property type="entry name" value="SAM-dependent_MTases_sf"/>
</dbReference>
<accession>A0A380RTP9</accession>
<dbReference type="Gene3D" id="3.40.50.150">
    <property type="entry name" value="Vaccinia Virus protein VP39"/>
    <property type="match status" value="1"/>
</dbReference>
<organism evidence="2 3">
    <name type="scientific">Fibrobacter succinogenes</name>
    <name type="common">Bacteroides succinogenes</name>
    <dbReference type="NCBI Taxonomy" id="833"/>
    <lineage>
        <taxon>Bacteria</taxon>
        <taxon>Pseudomonadati</taxon>
        <taxon>Fibrobacterota</taxon>
        <taxon>Fibrobacteria</taxon>
        <taxon>Fibrobacterales</taxon>
        <taxon>Fibrobacteraceae</taxon>
        <taxon>Fibrobacter</taxon>
    </lineage>
</organism>
<dbReference type="RefSeq" id="WP_109571701.1">
    <property type="nucleotide sequence ID" value="NZ_UHJL01000001.1"/>
</dbReference>
<sequence length="464" mass="53161">MYKQNNRFSRRSEGSIARNTMGNRIGKPLAGGKFHASRKSDVRKDDELEEKKAKAEKPVVRKILSFDDIKTQVAAWMENDRIPGKLQAWFTADATPENSDWRIVKEYHGAQENLVIDAPSRDMKPIELVSRVLEQLHKEHLRIFKKALRQIWFRATGDGRFALLVQVNVKGKISAHGYKTFVDFIERSCPEVISCHQIQCLPDRLFDPADAQGMKVESKCSFGSSFMPIASTGFSMHVLDWTPRIKDAWLNLPVRIKDAIHPNREDRFFEFCSGSSYVSASLAPFFKQVESLDCREVAMQSSKLNIRNVATQNMRFHRSHLDANFVSKFFSKSDNAEGRWTFYLNLSANDTLTSEMILTLAGSRPERILLQTGNLETASKAIKAFRNEGYMLRKNIPLYMEPGRGTFEILFLFVPDRVGILGQNPALAHRSRNIQRPKERPMRSNSSDIPHFVQKTPSFKQRKD</sequence>
<dbReference type="AlphaFoldDB" id="A0A380RTP9"/>
<protein>
    <submittedName>
        <fullName evidence="2">Uncharacterized protein</fullName>
    </submittedName>
</protein>
<dbReference type="EMBL" id="UHJL01000001">
    <property type="protein sequence ID" value="SUQ18876.1"/>
    <property type="molecule type" value="Genomic_DNA"/>
</dbReference>
<feature type="region of interest" description="Disordered" evidence="1">
    <location>
        <begin position="429"/>
        <end position="464"/>
    </location>
</feature>
<reference evidence="2 3" key="1">
    <citation type="submission" date="2017-08" db="EMBL/GenBank/DDBJ databases">
        <authorList>
            <person name="de Groot N.N."/>
        </authorList>
    </citation>
    <scope>NUCLEOTIDE SEQUENCE [LARGE SCALE GENOMIC DNA]</scope>
    <source>
        <strain evidence="2 3">HM2</strain>
    </source>
</reference>
<dbReference type="Proteomes" id="UP000255423">
    <property type="component" value="Unassembled WGS sequence"/>
</dbReference>
<evidence type="ECO:0000256" key="1">
    <source>
        <dbReference type="SAM" id="MobiDB-lite"/>
    </source>
</evidence>
<feature type="compositionally biased region" description="Basic and acidic residues" evidence="1">
    <location>
        <begin position="38"/>
        <end position="52"/>
    </location>
</feature>
<feature type="compositionally biased region" description="Polar residues" evidence="1">
    <location>
        <begin position="455"/>
        <end position="464"/>
    </location>
</feature>
<proteinExistence type="predicted"/>
<feature type="region of interest" description="Disordered" evidence="1">
    <location>
        <begin position="1"/>
        <end position="52"/>
    </location>
</feature>